<organism evidence="2 3">
    <name type="scientific">Rhodoplanes tepidamans</name>
    <name type="common">Rhodoplanes cryptolactis</name>
    <dbReference type="NCBI Taxonomy" id="200616"/>
    <lineage>
        <taxon>Bacteria</taxon>
        <taxon>Pseudomonadati</taxon>
        <taxon>Pseudomonadota</taxon>
        <taxon>Alphaproteobacteria</taxon>
        <taxon>Hyphomicrobiales</taxon>
        <taxon>Nitrobacteraceae</taxon>
        <taxon>Rhodoplanes</taxon>
    </lineage>
</organism>
<reference evidence="2" key="2">
    <citation type="submission" date="2023-02" db="EMBL/GenBank/DDBJ databases">
        <authorList>
            <person name="Rayyan A."/>
            <person name="Meyer T."/>
            <person name="Kyndt J.A."/>
        </authorList>
    </citation>
    <scope>NUCLEOTIDE SEQUENCE</scope>
    <source>
        <strain evidence="2">DSM 9987</strain>
    </source>
</reference>
<dbReference type="RefSeq" id="WP_272780870.1">
    <property type="nucleotide sequence ID" value="NZ_JAQQLI010000116.1"/>
</dbReference>
<feature type="transmembrane region" description="Helical" evidence="1">
    <location>
        <begin position="42"/>
        <end position="70"/>
    </location>
</feature>
<name>A0ABT5JK07_RHOTP</name>
<accession>A0ABT5JK07</accession>
<gene>
    <name evidence="2" type="ORF">PQJ73_30600</name>
</gene>
<proteinExistence type="predicted"/>
<evidence type="ECO:0000256" key="1">
    <source>
        <dbReference type="SAM" id="Phobius"/>
    </source>
</evidence>
<evidence type="ECO:0000313" key="3">
    <source>
        <dbReference type="Proteomes" id="UP001165652"/>
    </source>
</evidence>
<keyword evidence="1" id="KW-0472">Membrane</keyword>
<protein>
    <recommendedName>
        <fullName evidence="4">DUF304 domain-containing protein</fullName>
    </recommendedName>
</protein>
<reference evidence="2" key="1">
    <citation type="journal article" date="2023" name="Microbiol Resour">
        <title>Genome Sequences of Rhodoplanes serenus and Two Thermotolerant Strains, Rhodoplanes tepidamans and 'Rhodoplanes cryptolactis,' Further Refine the Genus.</title>
        <authorList>
            <person name="Rayyan A.A."/>
            <person name="Kyndt J.A."/>
        </authorList>
    </citation>
    <scope>NUCLEOTIDE SEQUENCE</scope>
    <source>
        <strain evidence="2">DSM 9987</strain>
    </source>
</reference>
<evidence type="ECO:0008006" key="4">
    <source>
        <dbReference type="Google" id="ProtNLM"/>
    </source>
</evidence>
<dbReference type="EMBL" id="JAQQLI010000116">
    <property type="protein sequence ID" value="MDC7790051.1"/>
    <property type="molecule type" value="Genomic_DNA"/>
</dbReference>
<evidence type="ECO:0000313" key="2">
    <source>
        <dbReference type="EMBL" id="MDC7790051.1"/>
    </source>
</evidence>
<feature type="transmembrane region" description="Helical" evidence="1">
    <location>
        <begin position="82"/>
        <end position="107"/>
    </location>
</feature>
<comment type="caution">
    <text evidence="2">The sequence shown here is derived from an EMBL/GenBank/DDBJ whole genome shotgun (WGS) entry which is preliminary data.</text>
</comment>
<keyword evidence="1" id="KW-1133">Transmembrane helix</keyword>
<keyword evidence="1" id="KW-0812">Transmembrane</keyword>
<sequence length="203" mass="22329">MSGDLLSLPRDVQDAVRRELGAHERVLYAGQPRPRDAVPPTLLIFLFGIPWTVFSVFWETAVVGLALGLWGHDPAGGDLPHWMGIVFGLFGLPFVLIGFAMLSAPLVAALKASRSVHVVTDQRLVTLVARPWRSATSHFGDEITAVERADRDAGYGHLKVSRGSDRDSDGDPREIADWWRGIPAVRRAEEAVRQLARPRPPTV</sequence>
<dbReference type="Proteomes" id="UP001165652">
    <property type="component" value="Unassembled WGS sequence"/>
</dbReference>
<keyword evidence="3" id="KW-1185">Reference proteome</keyword>